<dbReference type="PANTHER" id="PTHR10091:SF49">
    <property type="entry name" value="ALDOSE 1-EPIMERASE"/>
    <property type="match status" value="1"/>
</dbReference>
<dbReference type="CDD" id="cd09019">
    <property type="entry name" value="galactose_mutarotase_like"/>
    <property type="match status" value="1"/>
</dbReference>
<dbReference type="InterPro" id="IPR011013">
    <property type="entry name" value="Gal_mutarotase_sf_dom"/>
</dbReference>
<reference evidence="9 10" key="1">
    <citation type="submission" date="2017-08" db="EMBL/GenBank/DDBJ databases">
        <authorList>
            <person name="de Groot N.N."/>
        </authorList>
    </citation>
    <scope>NUCLEOTIDE SEQUENCE [LARGE SCALE GENOMIC DNA]</scope>
    <source>
        <strain evidence="9 10">USBA 352</strain>
    </source>
</reference>
<name>A0A285TCK2_9HYPH</name>
<dbReference type="InterPro" id="IPR015443">
    <property type="entry name" value="Aldose_1-epimerase"/>
</dbReference>
<dbReference type="RefSeq" id="WP_097175633.1">
    <property type="nucleotide sequence ID" value="NZ_OBML01000009.1"/>
</dbReference>
<dbReference type="GO" id="GO:0004034">
    <property type="term" value="F:aldose 1-epimerase activity"/>
    <property type="evidence" value="ECO:0007669"/>
    <property type="project" value="UniProtKB-EC"/>
</dbReference>
<evidence type="ECO:0000256" key="2">
    <source>
        <dbReference type="ARBA" id="ARBA00006206"/>
    </source>
</evidence>
<dbReference type="GO" id="GO:0006006">
    <property type="term" value="P:glucose metabolic process"/>
    <property type="evidence" value="ECO:0007669"/>
    <property type="project" value="TreeGrafter"/>
</dbReference>
<sequence length="341" mass="36862">MSVSQFGQLADGTPVERVAIARGGLSVSIMTLGAAITDLRVGGRGVVLGFDELASYLAHSPYFGVIAGRHANRIAGGRFRLDGNEVQLERNDGGRNHLHGGAHGFARRLWSLREAGPDHAVLVLTSEDGDAGYPGRVEASARYEIPPDGDRLRIVLEASTDRPTLVNLATHSYFNLDGSPDIGGHLLQIEADAYLPVDGEAIPTGEVHPVAGTPFDFRRLRRIDDHGDDVAHDHNFCLAAVPTSEPRAVARLVGQESGLAMDVLTTEPGLQFYDGYKLAVPCPGLGGRRYGPRAGLCLEPQRWPDSPNHRHFAGAVLRPGELYRQVTEYRFSQIGHEDLTS</sequence>
<feature type="binding site" evidence="7">
    <location>
        <position position="233"/>
    </location>
    <ligand>
        <name>beta-D-galactose</name>
        <dbReference type="ChEBI" id="CHEBI:27667"/>
    </ligand>
</feature>
<dbReference type="SUPFAM" id="SSF74650">
    <property type="entry name" value="Galactose mutarotase-like"/>
    <property type="match status" value="1"/>
</dbReference>
<dbReference type="GO" id="GO:0030246">
    <property type="term" value="F:carbohydrate binding"/>
    <property type="evidence" value="ECO:0007669"/>
    <property type="project" value="InterPro"/>
</dbReference>
<proteinExistence type="inferred from homology"/>
<dbReference type="Proteomes" id="UP000219331">
    <property type="component" value="Unassembled WGS sequence"/>
</dbReference>
<keyword evidence="3 5" id="KW-0413">Isomerase</keyword>
<evidence type="ECO:0000256" key="6">
    <source>
        <dbReference type="PIRSR" id="PIRSR005096-1"/>
    </source>
</evidence>
<feature type="binding site" evidence="8">
    <location>
        <begin position="72"/>
        <end position="73"/>
    </location>
    <ligand>
        <name>beta-D-galactose</name>
        <dbReference type="ChEBI" id="CHEBI:27667"/>
    </ligand>
</feature>
<evidence type="ECO:0000256" key="5">
    <source>
        <dbReference type="PIRNR" id="PIRNR005096"/>
    </source>
</evidence>
<dbReference type="EC" id="5.1.3.3" evidence="5"/>
<feature type="active site" description="Proton acceptor" evidence="6">
    <location>
        <position position="299"/>
    </location>
</feature>
<dbReference type="OrthoDB" id="9779408at2"/>
<comment type="pathway">
    <text evidence="1 5">Carbohydrate metabolism; hexose metabolism.</text>
</comment>
<dbReference type="InterPro" id="IPR008183">
    <property type="entry name" value="Aldose_1/G6P_1-epimerase"/>
</dbReference>
<dbReference type="InterPro" id="IPR047215">
    <property type="entry name" value="Galactose_mutarotase-like"/>
</dbReference>
<dbReference type="NCBIfam" id="NF008277">
    <property type="entry name" value="PRK11055.1"/>
    <property type="match status" value="1"/>
</dbReference>
<dbReference type="PIRSF" id="PIRSF005096">
    <property type="entry name" value="GALM"/>
    <property type="match status" value="1"/>
</dbReference>
<evidence type="ECO:0000256" key="8">
    <source>
        <dbReference type="PIRSR" id="PIRSR005096-3"/>
    </source>
</evidence>
<evidence type="ECO:0000256" key="1">
    <source>
        <dbReference type="ARBA" id="ARBA00005028"/>
    </source>
</evidence>
<evidence type="ECO:0000256" key="4">
    <source>
        <dbReference type="ARBA" id="ARBA00023277"/>
    </source>
</evidence>
<dbReference type="EMBL" id="OBML01000009">
    <property type="protein sequence ID" value="SOC17614.1"/>
    <property type="molecule type" value="Genomic_DNA"/>
</dbReference>
<gene>
    <name evidence="9" type="ORF">SAMN05421512_10934</name>
</gene>
<comment type="catalytic activity">
    <reaction evidence="5">
        <text>alpha-D-glucose = beta-D-glucose</text>
        <dbReference type="Rhea" id="RHEA:10264"/>
        <dbReference type="ChEBI" id="CHEBI:15903"/>
        <dbReference type="ChEBI" id="CHEBI:17925"/>
        <dbReference type="EC" id="5.1.3.3"/>
    </reaction>
</comment>
<dbReference type="Pfam" id="PF01263">
    <property type="entry name" value="Aldose_epim"/>
    <property type="match status" value="1"/>
</dbReference>
<feature type="binding site" evidence="8">
    <location>
        <begin position="171"/>
        <end position="173"/>
    </location>
    <ligand>
        <name>beta-D-galactose</name>
        <dbReference type="ChEBI" id="CHEBI:27667"/>
    </ligand>
</feature>
<dbReference type="PANTHER" id="PTHR10091">
    <property type="entry name" value="ALDOSE-1-EPIMERASE"/>
    <property type="match status" value="1"/>
</dbReference>
<evidence type="ECO:0000256" key="7">
    <source>
        <dbReference type="PIRSR" id="PIRSR005096-2"/>
    </source>
</evidence>
<protein>
    <recommendedName>
        <fullName evidence="5">Aldose 1-epimerase</fullName>
        <ecNumber evidence="5">5.1.3.3</ecNumber>
    </recommendedName>
</protein>
<dbReference type="Gene3D" id="2.70.98.10">
    <property type="match status" value="1"/>
</dbReference>
<dbReference type="UniPathway" id="UPA00242"/>
<evidence type="ECO:0000256" key="3">
    <source>
        <dbReference type="ARBA" id="ARBA00023235"/>
    </source>
</evidence>
<feature type="active site" description="Proton donor" evidence="6">
    <location>
        <position position="171"/>
    </location>
</feature>
<keyword evidence="10" id="KW-1185">Reference proteome</keyword>
<organism evidence="9 10">
    <name type="scientific">Stappia indica</name>
    <dbReference type="NCBI Taxonomy" id="538381"/>
    <lineage>
        <taxon>Bacteria</taxon>
        <taxon>Pseudomonadati</taxon>
        <taxon>Pseudomonadota</taxon>
        <taxon>Alphaproteobacteria</taxon>
        <taxon>Hyphomicrobiales</taxon>
        <taxon>Stappiaceae</taxon>
        <taxon>Stappia</taxon>
    </lineage>
</organism>
<dbReference type="GO" id="GO:0033499">
    <property type="term" value="P:galactose catabolic process via UDP-galactose, Leloir pathway"/>
    <property type="evidence" value="ECO:0007669"/>
    <property type="project" value="TreeGrafter"/>
</dbReference>
<dbReference type="InterPro" id="IPR014718">
    <property type="entry name" value="GH-type_carb-bd"/>
</dbReference>
<evidence type="ECO:0000313" key="10">
    <source>
        <dbReference type="Proteomes" id="UP000219331"/>
    </source>
</evidence>
<comment type="similarity">
    <text evidence="2 5">Belongs to the aldose epimerase family.</text>
</comment>
<dbReference type="AlphaFoldDB" id="A0A285TCK2"/>
<evidence type="ECO:0000313" key="9">
    <source>
        <dbReference type="EMBL" id="SOC17614.1"/>
    </source>
</evidence>
<accession>A0A285TCK2</accession>
<dbReference type="STRING" id="538381.GCA_001696535_02314"/>
<keyword evidence="4 5" id="KW-0119">Carbohydrate metabolism</keyword>